<dbReference type="InterPro" id="IPR035892">
    <property type="entry name" value="C2_domain_sf"/>
</dbReference>
<evidence type="ECO:0000259" key="3">
    <source>
        <dbReference type="Pfam" id="PF02889"/>
    </source>
</evidence>
<dbReference type="Proteomes" id="UP000813462">
    <property type="component" value="Unassembled WGS sequence"/>
</dbReference>
<keyword evidence="2" id="KW-0472">Membrane</keyword>
<dbReference type="Pfam" id="PF02889">
    <property type="entry name" value="Sec63"/>
    <property type="match status" value="1"/>
</dbReference>
<organism evidence="4 5">
    <name type="scientific">Ziziphus jujuba var. spinosa</name>
    <dbReference type="NCBI Taxonomy" id="714518"/>
    <lineage>
        <taxon>Eukaryota</taxon>
        <taxon>Viridiplantae</taxon>
        <taxon>Streptophyta</taxon>
        <taxon>Embryophyta</taxon>
        <taxon>Tracheophyta</taxon>
        <taxon>Spermatophyta</taxon>
        <taxon>Magnoliopsida</taxon>
        <taxon>eudicotyledons</taxon>
        <taxon>Gunneridae</taxon>
        <taxon>Pentapetalae</taxon>
        <taxon>rosids</taxon>
        <taxon>fabids</taxon>
        <taxon>Rosales</taxon>
        <taxon>Rhamnaceae</taxon>
        <taxon>Paliureae</taxon>
        <taxon>Ziziphus</taxon>
    </lineage>
</organism>
<keyword evidence="2" id="KW-0812">Transmembrane</keyword>
<sequence length="378" mass="42735">MESLQKKGITVGDRNRIKPLSMPMSVCCQPRFPDWNKELMFILTHHSMPLDVFPTSVCIICLLQSGSTKPTAFPAAEGTYALAAAATSMDYEVVTGSAFACVSTYAYAKSSDSISLPSLHNLSDSKLLDITRFYNNSFPDINMGYEVVMEGGNNIILIVTLEKDIEERKTEAKELEGHGWWVVVGDTETNSLLVIKKVVLVVQRKLKKKLQFSAPDEADAFGKKSSYKFQRTVPMGKKKKTEEAKDRCQSHFKIQRFIKSNFISILFFFLILFFSCISGVEKFATDMNKHKVVVMGKFDPQKVLKKLKKKTGKKVEIVVDHKGEDVQKDGSNYEGDLAMEGRDYVKAVDNHPFWIDYCKEMELLMMFSDENPNACLIM</sequence>
<name>A0A978V521_ZIZJJ</name>
<keyword evidence="1" id="KW-0479">Metal-binding</keyword>
<feature type="domain" description="SEC63" evidence="3">
    <location>
        <begin position="122"/>
        <end position="215"/>
    </location>
</feature>
<reference evidence="4" key="1">
    <citation type="journal article" date="2021" name="Front. Plant Sci.">
        <title>Chromosome-Scale Genome Assembly for Chinese Sour Jujube and Insights Into Its Genome Evolution and Domestication Signature.</title>
        <authorList>
            <person name="Shen L.-Y."/>
            <person name="Luo H."/>
            <person name="Wang X.-L."/>
            <person name="Wang X.-M."/>
            <person name="Qiu X.-J."/>
            <person name="Liu H."/>
            <person name="Zhou S.-S."/>
            <person name="Jia K.-H."/>
            <person name="Nie S."/>
            <person name="Bao Y.-T."/>
            <person name="Zhang R.-G."/>
            <person name="Yun Q.-Z."/>
            <person name="Chai Y.-H."/>
            <person name="Lu J.-Y."/>
            <person name="Li Y."/>
            <person name="Zhao S.-W."/>
            <person name="Mao J.-F."/>
            <person name="Jia S.-G."/>
            <person name="Mao Y.-M."/>
        </authorList>
    </citation>
    <scope>NUCLEOTIDE SEQUENCE</scope>
    <source>
        <strain evidence="4">AT0</strain>
        <tissue evidence="4">Leaf</tissue>
    </source>
</reference>
<gene>
    <name evidence="4" type="ORF">FEM48_Zijuj07G0140000</name>
</gene>
<proteinExistence type="predicted"/>
<dbReference type="Gene3D" id="3.30.70.100">
    <property type="match status" value="1"/>
</dbReference>
<evidence type="ECO:0000256" key="2">
    <source>
        <dbReference type="SAM" id="Phobius"/>
    </source>
</evidence>
<dbReference type="GO" id="GO:0046872">
    <property type="term" value="F:metal ion binding"/>
    <property type="evidence" value="ECO:0007669"/>
    <property type="project" value="UniProtKB-KW"/>
</dbReference>
<dbReference type="Gene3D" id="2.60.40.150">
    <property type="entry name" value="C2 domain"/>
    <property type="match status" value="1"/>
</dbReference>
<dbReference type="PANTHER" id="PTHR22814:SF311">
    <property type="entry name" value="OS04G0502000 PROTEIN"/>
    <property type="match status" value="1"/>
</dbReference>
<comment type="caution">
    <text evidence="4">The sequence shown here is derived from an EMBL/GenBank/DDBJ whole genome shotgun (WGS) entry which is preliminary data.</text>
</comment>
<dbReference type="EMBL" id="JAEACU010000007">
    <property type="protein sequence ID" value="KAH7522454.1"/>
    <property type="molecule type" value="Genomic_DNA"/>
</dbReference>
<keyword evidence="2" id="KW-1133">Transmembrane helix</keyword>
<dbReference type="InterPro" id="IPR004179">
    <property type="entry name" value="Sec63-dom"/>
</dbReference>
<protein>
    <recommendedName>
        <fullName evidence="3">SEC63 domain-containing protein</fullName>
    </recommendedName>
</protein>
<evidence type="ECO:0000313" key="5">
    <source>
        <dbReference type="Proteomes" id="UP000813462"/>
    </source>
</evidence>
<dbReference type="AlphaFoldDB" id="A0A978V521"/>
<feature type="transmembrane region" description="Helical" evidence="2">
    <location>
        <begin position="262"/>
        <end position="280"/>
    </location>
</feature>
<accession>A0A978V521</accession>
<dbReference type="PANTHER" id="PTHR22814">
    <property type="entry name" value="COPPER TRANSPORT PROTEIN ATOX1-RELATED"/>
    <property type="match status" value="1"/>
</dbReference>
<evidence type="ECO:0000313" key="4">
    <source>
        <dbReference type="EMBL" id="KAH7522454.1"/>
    </source>
</evidence>
<evidence type="ECO:0000256" key="1">
    <source>
        <dbReference type="ARBA" id="ARBA00022723"/>
    </source>
</evidence>